<sequence length="60" mass="7039">RRPPPPRRHVRPARPKRVPPRPGLRPRLPLPRHNRQPARPRAPTGCPCWTKAARPSRPRR</sequence>
<gene>
    <name evidence="2" type="ORF">FHD67_06545</name>
</gene>
<dbReference type="Proteomes" id="UP000304880">
    <property type="component" value="Unassembled WGS sequence"/>
</dbReference>
<accession>A0A5C4R8C4</accession>
<proteinExistence type="predicted"/>
<organism evidence="2 3">
    <name type="scientific">Paracoccus haeundaensis</name>
    <dbReference type="NCBI Taxonomy" id="225362"/>
    <lineage>
        <taxon>Bacteria</taxon>
        <taxon>Pseudomonadati</taxon>
        <taxon>Pseudomonadota</taxon>
        <taxon>Alphaproteobacteria</taxon>
        <taxon>Rhodobacterales</taxon>
        <taxon>Paracoccaceae</taxon>
        <taxon>Paracoccus</taxon>
    </lineage>
</organism>
<comment type="caution">
    <text evidence="2">The sequence shown here is derived from an EMBL/GenBank/DDBJ whole genome shotgun (WGS) entry which is preliminary data.</text>
</comment>
<dbReference type="AlphaFoldDB" id="A0A5C4R8C4"/>
<feature type="compositionally biased region" description="Basic residues" evidence="1">
    <location>
        <begin position="1"/>
        <end position="19"/>
    </location>
</feature>
<feature type="non-terminal residue" evidence="2">
    <location>
        <position position="1"/>
    </location>
</feature>
<protein>
    <submittedName>
        <fullName evidence="2">Uncharacterized protein</fullName>
    </submittedName>
</protein>
<evidence type="ECO:0000256" key="1">
    <source>
        <dbReference type="SAM" id="MobiDB-lite"/>
    </source>
</evidence>
<name>A0A5C4R8C4_9RHOB</name>
<dbReference type="EMBL" id="VDDC01000010">
    <property type="protein sequence ID" value="TNH40226.1"/>
    <property type="molecule type" value="Genomic_DNA"/>
</dbReference>
<reference evidence="2 3" key="1">
    <citation type="submission" date="2019-06" db="EMBL/GenBank/DDBJ databases">
        <authorList>
            <person name="Li J."/>
        </authorList>
    </citation>
    <scope>NUCLEOTIDE SEQUENCE [LARGE SCALE GENOMIC DNA]</scope>
    <source>
        <strain evidence="2 3">CGMCC 1.8012</strain>
    </source>
</reference>
<evidence type="ECO:0000313" key="2">
    <source>
        <dbReference type="EMBL" id="TNH40226.1"/>
    </source>
</evidence>
<evidence type="ECO:0000313" key="3">
    <source>
        <dbReference type="Proteomes" id="UP000304880"/>
    </source>
</evidence>
<keyword evidence="3" id="KW-1185">Reference proteome</keyword>
<feature type="region of interest" description="Disordered" evidence="1">
    <location>
        <begin position="1"/>
        <end position="60"/>
    </location>
</feature>